<feature type="compositionally biased region" description="Basic and acidic residues" evidence="1">
    <location>
        <begin position="2706"/>
        <end position="2717"/>
    </location>
</feature>
<feature type="domain" description="Elongation factor 1 beta central acidic region eukaryote" evidence="2">
    <location>
        <begin position="551"/>
        <end position="578"/>
    </location>
</feature>
<feature type="compositionally biased region" description="Low complexity" evidence="1">
    <location>
        <begin position="514"/>
        <end position="524"/>
    </location>
</feature>
<feature type="region of interest" description="Disordered" evidence="1">
    <location>
        <begin position="372"/>
        <end position="393"/>
    </location>
</feature>
<feature type="region of interest" description="Disordered" evidence="1">
    <location>
        <begin position="1494"/>
        <end position="1555"/>
    </location>
</feature>
<feature type="compositionally biased region" description="Basic and acidic residues" evidence="1">
    <location>
        <begin position="223"/>
        <end position="241"/>
    </location>
</feature>
<feature type="compositionally biased region" description="Basic and acidic residues" evidence="1">
    <location>
        <begin position="2449"/>
        <end position="2483"/>
    </location>
</feature>
<dbReference type="VEuPathDB" id="ToxoDB:CSUI_006520"/>
<dbReference type="RefSeq" id="XP_067921349.1">
    <property type="nucleotide sequence ID" value="XM_068066676.1"/>
</dbReference>
<proteinExistence type="predicted"/>
<gene>
    <name evidence="3" type="ORF">CSUI_006520</name>
</gene>
<feature type="compositionally biased region" description="Acidic residues" evidence="1">
    <location>
        <begin position="2301"/>
        <end position="2313"/>
    </location>
</feature>
<feature type="region of interest" description="Disordered" evidence="1">
    <location>
        <begin position="191"/>
        <end position="253"/>
    </location>
</feature>
<feature type="compositionally biased region" description="Low complexity" evidence="1">
    <location>
        <begin position="1376"/>
        <end position="1385"/>
    </location>
</feature>
<feature type="compositionally biased region" description="Basic residues" evidence="1">
    <location>
        <begin position="242"/>
        <end position="251"/>
    </location>
</feature>
<feature type="region of interest" description="Disordered" evidence="1">
    <location>
        <begin position="439"/>
        <end position="459"/>
    </location>
</feature>
<dbReference type="InterPro" id="IPR018940">
    <property type="entry name" value="EF-1_beta_acid_region_euk"/>
</dbReference>
<reference evidence="3 4" key="1">
    <citation type="journal article" date="2017" name="Int. J. Parasitol.">
        <title>The genome of the protozoan parasite Cystoisospora suis and a reverse vaccinology approach to identify vaccine candidates.</title>
        <authorList>
            <person name="Palmieri N."/>
            <person name="Shrestha A."/>
            <person name="Ruttkowski B."/>
            <person name="Beck T."/>
            <person name="Vogl C."/>
            <person name="Tomley F."/>
            <person name="Blake D.P."/>
            <person name="Joachim A."/>
        </authorList>
    </citation>
    <scope>NUCLEOTIDE SEQUENCE [LARGE SCALE GENOMIC DNA]</scope>
    <source>
        <strain evidence="3 4">Wien I</strain>
    </source>
</reference>
<protein>
    <recommendedName>
        <fullName evidence="2">Elongation factor 1 beta central acidic region eukaryote domain-containing protein</fullName>
    </recommendedName>
</protein>
<feature type="compositionally biased region" description="Low complexity" evidence="1">
    <location>
        <begin position="2616"/>
        <end position="2625"/>
    </location>
</feature>
<feature type="compositionally biased region" description="Basic and acidic residues" evidence="1">
    <location>
        <begin position="2752"/>
        <end position="2770"/>
    </location>
</feature>
<feature type="compositionally biased region" description="Basic and acidic residues" evidence="1">
    <location>
        <begin position="2230"/>
        <end position="2254"/>
    </location>
</feature>
<evidence type="ECO:0000313" key="4">
    <source>
        <dbReference type="Proteomes" id="UP000221165"/>
    </source>
</evidence>
<feature type="region of interest" description="Disordered" evidence="1">
    <location>
        <begin position="1037"/>
        <end position="1189"/>
    </location>
</feature>
<dbReference type="SMART" id="SM01182">
    <property type="entry name" value="EF-1_beta_acid"/>
    <property type="match status" value="7"/>
</dbReference>
<feature type="compositionally biased region" description="Basic and acidic residues" evidence="1">
    <location>
        <begin position="2210"/>
        <end position="2221"/>
    </location>
</feature>
<feature type="compositionally biased region" description="Acidic residues" evidence="1">
    <location>
        <begin position="2501"/>
        <end position="2510"/>
    </location>
</feature>
<feature type="domain" description="Elongation factor 1 beta central acidic region eukaryote" evidence="2">
    <location>
        <begin position="2294"/>
        <end position="2321"/>
    </location>
</feature>
<feature type="compositionally biased region" description="Basic and acidic residues" evidence="1">
    <location>
        <begin position="1164"/>
        <end position="1189"/>
    </location>
</feature>
<feature type="compositionally biased region" description="Basic and acidic residues" evidence="1">
    <location>
        <begin position="807"/>
        <end position="833"/>
    </location>
</feature>
<feature type="domain" description="Elongation factor 1 beta central acidic region eukaryote" evidence="2">
    <location>
        <begin position="2196"/>
        <end position="2223"/>
    </location>
</feature>
<feature type="compositionally biased region" description="Basic residues" evidence="1">
    <location>
        <begin position="2381"/>
        <end position="2390"/>
    </location>
</feature>
<feature type="compositionally biased region" description="Basic and acidic residues" evidence="1">
    <location>
        <begin position="1827"/>
        <end position="1845"/>
    </location>
</feature>
<feature type="region of interest" description="Disordered" evidence="1">
    <location>
        <begin position="493"/>
        <end position="619"/>
    </location>
</feature>
<feature type="compositionally biased region" description="Basic and acidic residues" evidence="1">
    <location>
        <begin position="1512"/>
        <end position="1540"/>
    </location>
</feature>
<feature type="domain" description="Elongation factor 1 beta central acidic region eukaryote" evidence="2">
    <location>
        <begin position="218"/>
        <end position="244"/>
    </location>
</feature>
<feature type="compositionally biased region" description="Low complexity" evidence="1">
    <location>
        <begin position="2555"/>
        <end position="2565"/>
    </location>
</feature>
<dbReference type="EMBL" id="MIGC01003303">
    <property type="protein sequence ID" value="PHJ19651.1"/>
    <property type="molecule type" value="Genomic_DNA"/>
</dbReference>
<name>A0A2C6K025_9APIC</name>
<feature type="region of interest" description="Disordered" evidence="1">
    <location>
        <begin position="1770"/>
        <end position="1791"/>
    </location>
</feature>
<feature type="compositionally biased region" description="Basic and acidic residues" evidence="1">
    <location>
        <begin position="101"/>
        <end position="127"/>
    </location>
</feature>
<accession>A0A2C6K025</accession>
<feature type="compositionally biased region" description="Basic and acidic residues" evidence="1">
    <location>
        <begin position="2391"/>
        <end position="2422"/>
    </location>
</feature>
<feature type="compositionally biased region" description="Basic and acidic residues" evidence="1">
    <location>
        <begin position="909"/>
        <end position="937"/>
    </location>
</feature>
<keyword evidence="4" id="KW-1185">Reference proteome</keyword>
<feature type="compositionally biased region" description="Acidic residues" evidence="1">
    <location>
        <begin position="2439"/>
        <end position="2448"/>
    </location>
</feature>
<dbReference type="PANTHER" id="PTHR35711:SF1">
    <property type="entry name" value="ECTODERMAL, ISOFORM F"/>
    <property type="match status" value="1"/>
</dbReference>
<organism evidence="3 4">
    <name type="scientific">Cystoisospora suis</name>
    <dbReference type="NCBI Taxonomy" id="483139"/>
    <lineage>
        <taxon>Eukaryota</taxon>
        <taxon>Sar</taxon>
        <taxon>Alveolata</taxon>
        <taxon>Apicomplexa</taxon>
        <taxon>Conoidasida</taxon>
        <taxon>Coccidia</taxon>
        <taxon>Eucoccidiorida</taxon>
        <taxon>Eimeriorina</taxon>
        <taxon>Sarcocystidae</taxon>
        <taxon>Cystoisospora</taxon>
    </lineage>
</organism>
<feature type="compositionally biased region" description="Basic and acidic residues" evidence="1">
    <location>
        <begin position="2085"/>
        <end position="2114"/>
    </location>
</feature>
<feature type="region of interest" description="Disordered" evidence="1">
    <location>
        <begin position="89"/>
        <end position="136"/>
    </location>
</feature>
<feature type="compositionally biased region" description="Basic residues" evidence="1">
    <location>
        <begin position="568"/>
        <end position="581"/>
    </location>
</feature>
<feature type="compositionally biased region" description="Acidic residues" evidence="1">
    <location>
        <begin position="2813"/>
        <end position="2824"/>
    </location>
</feature>
<evidence type="ECO:0000256" key="1">
    <source>
        <dbReference type="SAM" id="MobiDB-lite"/>
    </source>
</evidence>
<feature type="region of interest" description="Disordered" evidence="1">
    <location>
        <begin position="34"/>
        <end position="59"/>
    </location>
</feature>
<feature type="compositionally biased region" description="Basic and acidic residues" evidence="1">
    <location>
        <begin position="2786"/>
        <end position="2797"/>
    </location>
</feature>
<feature type="region of interest" description="Disordered" evidence="1">
    <location>
        <begin position="1897"/>
        <end position="1925"/>
    </location>
</feature>
<feature type="region of interest" description="Disordered" evidence="1">
    <location>
        <begin position="900"/>
        <end position="937"/>
    </location>
</feature>
<evidence type="ECO:0000313" key="3">
    <source>
        <dbReference type="EMBL" id="PHJ19651.1"/>
    </source>
</evidence>
<feature type="compositionally biased region" description="Polar residues" evidence="1">
    <location>
        <begin position="2518"/>
        <end position="2527"/>
    </location>
</feature>
<feature type="compositionally biased region" description="Basic and acidic residues" evidence="1">
    <location>
        <begin position="1857"/>
        <end position="1869"/>
    </location>
</feature>
<feature type="compositionally biased region" description="Acidic residues" evidence="1">
    <location>
        <begin position="587"/>
        <end position="609"/>
    </location>
</feature>
<feature type="compositionally biased region" description="Low complexity" evidence="1">
    <location>
        <begin position="2666"/>
        <end position="2677"/>
    </location>
</feature>
<dbReference type="OrthoDB" id="333880at2759"/>
<feature type="compositionally biased region" description="Basic and acidic residues" evidence="1">
    <location>
        <begin position="2833"/>
        <end position="2855"/>
    </location>
</feature>
<dbReference type="GeneID" id="94429887"/>
<feature type="compositionally biased region" description="Basic and acidic residues" evidence="1">
    <location>
        <begin position="1982"/>
        <end position="1996"/>
    </location>
</feature>
<feature type="domain" description="Elongation factor 1 beta central acidic region eukaryote" evidence="2">
    <location>
        <begin position="2742"/>
        <end position="2768"/>
    </location>
</feature>
<feature type="compositionally biased region" description="Acidic residues" evidence="1">
    <location>
        <begin position="208"/>
        <end position="222"/>
    </location>
</feature>
<comment type="caution">
    <text evidence="3">The sequence shown here is derived from an EMBL/GenBank/DDBJ whole genome shotgun (WGS) entry which is preliminary data.</text>
</comment>
<feature type="compositionally biased region" description="Low complexity" evidence="1">
    <location>
        <begin position="374"/>
        <end position="388"/>
    </location>
</feature>
<feature type="region of interest" description="Disordered" evidence="1">
    <location>
        <begin position="1355"/>
        <end position="1385"/>
    </location>
</feature>
<feature type="domain" description="Elongation factor 1 beta central acidic region eukaryote" evidence="2">
    <location>
        <begin position="1962"/>
        <end position="1989"/>
    </location>
</feature>
<feature type="compositionally biased region" description="Low complexity" evidence="1">
    <location>
        <begin position="1073"/>
        <end position="1089"/>
    </location>
</feature>
<feature type="compositionally biased region" description="Low complexity" evidence="1">
    <location>
        <begin position="34"/>
        <end position="54"/>
    </location>
</feature>
<feature type="domain" description="Elongation factor 1 beta central acidic region eukaryote" evidence="2">
    <location>
        <begin position="2401"/>
        <end position="2428"/>
    </location>
</feature>
<feature type="compositionally biased region" description="Basic and acidic residues" evidence="1">
    <location>
        <begin position="1118"/>
        <end position="1129"/>
    </location>
</feature>
<dbReference type="Proteomes" id="UP000221165">
    <property type="component" value="Unassembled WGS sequence"/>
</dbReference>
<sequence>AISLLPFFPSIFLSNPSFSSAVLTVLTLSCSPSPSSTSTSSSSSSSSLSTSSFSSPPPSSSPPPAFIKLVKAALCFWSNTLTIVLFSSSSSSSSRGTHALEGAREISPSEREDDPASKQAKIEARNVEKRKKEKEEETVYLDSQTRFIASTFCKAAWGLVFLSTCGEEEEIASYALLALLPLAEYELKKRREEEEEKEEEPSFQGEEKGDEEEDVTDIAAEAEEGRETAERMRDSREETIQKRRRGRKRSLLSKEKKQKQDEWRLKEEDLDIILRVFWISKSRHVAETAAILLDKLLLKGRFSSNQEDIEHATKRTSRIETDLSILLQFALQHLPSSSRSSSSSSSSCSSLYAPKPYGTISPPSAARLLMDRASSNSSSSSSSLSSSSIRDEKLSPNRERAGVVYSFASRVVEGFWGLASPCVKNVSFLLKVLIGKEREDKKAEGGGEEEDDWPVHSSSSVLSSLTEEERLILLFYCERSFCLLRERCDRRDEEDGTGSFRERKKRRSRERRSGVSSLLSSSSSWGCKANLKVSQRRGRKTGEEDEEMNDVYASHDRRREEKREKNTSRRRRKRKRRRTLTHRREEFDSEEEEEEDSGDEDEEEEESGDDRENNDLHDENRVYLLQGTNLLLRMFPYLLHKLQGERRECYLLLSTLYWAAFPPPCLSFHISSFRPSPLLSLSCSSPLLVCAKTSPSFSSVASSLLSSLFQICSVSSSSSSSPSSLTCREDHLCIRAAYSCLANIHLILSPLYGASLRHELLRLHTALLRQVSRHLDTIQNLVFIHPAKKRRNPSSKEDRSYLLQQEGEERDRKDFEEKGSNRKEKERVNKDEQQMSQAYLDSQREDENAPPVFSLDRVMKNPMYVDILRDLVSQLEGDFLRLATFYSTCSSVLEGNEEEEERDGFFFTSERKKMRGTDERREEEEGKETGDRDDSSDRVNLAVVAGVEAAVSTLHMRVMASNTYGTAQVYVHPKVQEEEEGKKKNGSFEVPSPRLVLHACDLLLAVYEHLAVRSFALYARLTDTLQRVAQLQTAFLSSSSGTSGAIPPRKRQSQSFQEESVMEDLQAGKEPGSSAASSSSRLRSSSLALMDRPDKDLLTNDEEKRKRRRRASEECGEADGHMKNEDHRGRTAVGGEEGDPKHSERRDVEVEEIDLLSSSSSPEKTMENRSERKKEELKRAMDEERENARRISRTLQKTLVDVSSCRNRASVLLIALLDTDENPVLLFNAFLTFLTLAQVEKGLEEARPACYAALSSLSSSSPRSSCAKLLLPSTSLSLVVPALEPYEYIDADIEALSSAFQNFIHSLLPSSLSSAFGEKNGSGDTPEVASSLDASKNFFSSSFLSGDKKTLSDLGLQMKMKNTKKRKNEESHEKTSLTSSSSSSSSFLFSSSSSSSSVFSSSAASLFSSCLGSYPCTSLLSACRYDDGAFHLLESLLSSSSSSLSSSAIRSLMPPPSLCVTSSLIAKEKEGAEDTLGREIGRKDDLTLGREKTDTIIMKKKNPSSLSSSCTRLDREEDERQDRRERDREEEKGRGEKGETGGENEDQQQEEDDEEGKRLLFVARSTLQEQLAIGCTRLARKTCLISPCWCFGGLAPSILSLLHHPIASLAQEARSFFQDLKKKSFRVLLQTLLFTAEKLFEEVLISPFVNRYYRRYFEQLRSSLPRRRDLRQREGGEEEELHSLETASSSSSCDLLSVFLPSCEEEEERGEDGLSRPLHSFYLERASSFACDRVSCIKRIRRAFFRKHEEELGARLTDLYRWSMAVSMGRSHPTSSSSAIGGGGVSSASMPVDQQNEVASFWRASLLYNRQVAKEARKGMKQLVLGEEEKKKKMTKRADNERERQEEDEEEERRKKRENDEIKGGKGDEREEEEEERVKAMIRRVILGLLETGWNEEKNDKEERGRKDRNNEDEHATEREKEDRSPCFPSIQFIDFLQPLVASRNFLSIHQIHLLERFARDLLMNDDDEEEEEERRTGKRRPKEEIDRERCRDRGRGGGWKASGERRLFHAVRTGEFTWKIQRSSGASSSHLSREKRRSVRSEKETVGVEETAAARKKRERQEENEDDEEGERRRSTRTKPSVPGDKKTIENEEEERRIEEDKRNKQHGERRREEEEEENEEEERRREERKEEKEKNRMVTKKTERVIETYRGRGETKQREEGDLKRDDKERDRSHLVSERKGGDHSSSLHPCERHFGAEEEKEEKRKKKLEETREEEENKVTTQRMAKKASEGTKERSGGEKKSREEDVVDKKEKKKNKLRDEEKEEEKENTNSKHEPVKKNELDMKKKKNTIGVRTSETETEEEDEEEEEWYSAYEERKKKKKNEGGGRNVVEEKEAKGRRRRRHHTSSEEEETKNERKKTHLTRHADDDEEEEEKKKTTGNKKKKKNKNEEDSIRLSLKQEEDEKKEKERRRVDKKKYPTYDAASAAFSSLRIPTDDLEEGEDEGEREKTHPPRELKERDEKRKMREGKKMLLSMEEKDKRNRNHLSSISPQTVSLREEEEGEEEDDVRIALSAWQETIVSPSSIDRETQLDKRKKRSPQGREEEDDDDLDPVSSSSSSPYSQHRSRRCLDQEGEQLQEEKKKKKQKQQRNEDEDELWDFPLFSPFSDRRRSPSSSSSSRLLHQGEKKPREEEEGDEENDGLSIVIDDVEEEEGQERGGGGRRSSSGLSFFSEGDLPQDTEEKKRRRHELKPETGSFIHIKTAKQEKIPRKRHEEDEEDDTWSVFSSASSFLSVQAPQHPSKDDEDDAGDSRDKKEKAKTMKKKKEEEEPPGEEEGRRRRKQGERCLKGNDGSRLHRLSHLSSLSFNSKEDEEEDDDDDEDRNPFSSSSSRHDRGEAKSKKKDEDDAWERSSDVSNVYSESLFEFE</sequence>
<feature type="compositionally biased region" description="Basic and acidic residues" evidence="1">
    <location>
        <begin position="553"/>
        <end position="567"/>
    </location>
</feature>
<feature type="region of interest" description="Disordered" evidence="1">
    <location>
        <begin position="2019"/>
        <end position="2869"/>
    </location>
</feature>
<feature type="compositionally biased region" description="Basic and acidic residues" evidence="1">
    <location>
        <begin position="1091"/>
        <end position="1104"/>
    </location>
</feature>
<feature type="compositionally biased region" description="Basic and acidic residues" evidence="1">
    <location>
        <begin position="1138"/>
        <end position="1148"/>
    </location>
</feature>
<dbReference type="PANTHER" id="PTHR35711">
    <property type="entry name" value="EXPRESSED PROTEIN"/>
    <property type="match status" value="1"/>
</dbReference>
<feature type="compositionally biased region" description="Basic and acidic residues" evidence="1">
    <location>
        <begin position="610"/>
        <end position="619"/>
    </location>
</feature>
<feature type="region of interest" description="Disordered" evidence="1">
    <location>
        <begin position="789"/>
        <end position="833"/>
    </location>
</feature>
<feature type="compositionally biased region" description="Acidic residues" evidence="1">
    <location>
        <begin position="1542"/>
        <end position="1554"/>
    </location>
</feature>
<feature type="compositionally biased region" description="Basic and acidic residues" evidence="1">
    <location>
        <begin position="2123"/>
        <end position="2185"/>
    </location>
</feature>
<feature type="region of interest" description="Disordered" evidence="1">
    <location>
        <begin position="1968"/>
        <end position="2002"/>
    </location>
</feature>
<evidence type="ECO:0000259" key="2">
    <source>
        <dbReference type="SMART" id="SM01182"/>
    </source>
</evidence>
<feature type="region of interest" description="Disordered" evidence="1">
    <location>
        <begin position="1824"/>
        <end position="1876"/>
    </location>
</feature>
<feature type="region of interest" description="Disordered" evidence="1">
    <location>
        <begin position="1668"/>
        <end position="1688"/>
    </location>
</feature>
<feature type="compositionally biased region" description="Low complexity" evidence="1">
    <location>
        <begin position="2726"/>
        <end position="2737"/>
    </location>
</feature>
<feature type="compositionally biased region" description="Polar residues" evidence="1">
    <location>
        <begin position="2488"/>
        <end position="2498"/>
    </location>
</feature>
<feature type="non-terminal residue" evidence="3">
    <location>
        <position position="1"/>
    </location>
</feature>
<feature type="compositionally biased region" description="Basic and acidic residues" evidence="1">
    <location>
        <begin position="2261"/>
        <end position="2287"/>
    </location>
</feature>